<proteinExistence type="predicted"/>
<feature type="non-terminal residue" evidence="1">
    <location>
        <position position="107"/>
    </location>
</feature>
<dbReference type="OrthoDB" id="432234at2759"/>
<dbReference type="HOGENOM" id="CLU_169366_0_0_1"/>
<dbReference type="Proteomes" id="UP000027195">
    <property type="component" value="Unassembled WGS sequence"/>
</dbReference>
<evidence type="ECO:0008006" key="3">
    <source>
        <dbReference type="Google" id="ProtNLM"/>
    </source>
</evidence>
<name>A0A067MWV7_BOTB1</name>
<dbReference type="AlphaFoldDB" id="A0A067MWV7"/>
<evidence type="ECO:0000313" key="1">
    <source>
        <dbReference type="EMBL" id="KDQ16322.1"/>
    </source>
</evidence>
<sequence>MISDPLLISKLGELHSAQTGGRLGKIPLVLGMPVMITTNFDVEGGIVNGSRGILKHIRYYEDKDGNRHATSCVVEVADTSGDALPHLKEHEAVAIQDTVEIILKHPH</sequence>
<protein>
    <recommendedName>
        <fullName evidence="3">DNA helicase</fullName>
    </recommendedName>
</protein>
<accession>A0A067MWV7</accession>
<evidence type="ECO:0000313" key="2">
    <source>
        <dbReference type="Proteomes" id="UP000027195"/>
    </source>
</evidence>
<gene>
    <name evidence="1" type="ORF">BOTBODRAFT_107357</name>
</gene>
<keyword evidence="2" id="KW-1185">Reference proteome</keyword>
<dbReference type="EMBL" id="KL198028">
    <property type="protein sequence ID" value="KDQ16322.1"/>
    <property type="molecule type" value="Genomic_DNA"/>
</dbReference>
<dbReference type="InParanoid" id="A0A067MWV7"/>
<reference evidence="2" key="1">
    <citation type="journal article" date="2014" name="Proc. Natl. Acad. Sci. U.S.A.">
        <title>Extensive sampling of basidiomycete genomes demonstrates inadequacy of the white-rot/brown-rot paradigm for wood decay fungi.</title>
        <authorList>
            <person name="Riley R."/>
            <person name="Salamov A.A."/>
            <person name="Brown D.W."/>
            <person name="Nagy L.G."/>
            <person name="Floudas D."/>
            <person name="Held B.W."/>
            <person name="Levasseur A."/>
            <person name="Lombard V."/>
            <person name="Morin E."/>
            <person name="Otillar R."/>
            <person name="Lindquist E.A."/>
            <person name="Sun H."/>
            <person name="LaButti K.M."/>
            <person name="Schmutz J."/>
            <person name="Jabbour D."/>
            <person name="Luo H."/>
            <person name="Baker S.E."/>
            <person name="Pisabarro A.G."/>
            <person name="Walton J.D."/>
            <person name="Blanchette R.A."/>
            <person name="Henrissat B."/>
            <person name="Martin F."/>
            <person name="Cullen D."/>
            <person name="Hibbett D.S."/>
            <person name="Grigoriev I.V."/>
        </authorList>
    </citation>
    <scope>NUCLEOTIDE SEQUENCE [LARGE SCALE GENOMIC DNA]</scope>
    <source>
        <strain evidence="2">FD-172 SS1</strain>
    </source>
</reference>
<organism evidence="1 2">
    <name type="scientific">Botryobasidium botryosum (strain FD-172 SS1)</name>
    <dbReference type="NCBI Taxonomy" id="930990"/>
    <lineage>
        <taxon>Eukaryota</taxon>
        <taxon>Fungi</taxon>
        <taxon>Dikarya</taxon>
        <taxon>Basidiomycota</taxon>
        <taxon>Agaricomycotina</taxon>
        <taxon>Agaricomycetes</taxon>
        <taxon>Cantharellales</taxon>
        <taxon>Botryobasidiaceae</taxon>
        <taxon>Botryobasidium</taxon>
    </lineage>
</organism>